<dbReference type="Pfam" id="PF05944">
    <property type="entry name" value="Phage_term_smal"/>
    <property type="match status" value="1"/>
</dbReference>
<gene>
    <name evidence="1" type="ORF">GKC49_08175</name>
</gene>
<reference evidence="1 2" key="1">
    <citation type="submission" date="2019-11" db="EMBL/GenBank/DDBJ databases">
        <title>Draft Genome Sequence of Plant Growth-Promoting Rhizosphere-Associated Bacteria.</title>
        <authorList>
            <person name="Vasilyev I.Y."/>
            <person name="Radchenko V."/>
            <person name="Ilnitskaya E.V."/>
        </authorList>
    </citation>
    <scope>NUCLEOTIDE SEQUENCE [LARGE SCALE GENOMIC DNA]</scope>
    <source>
        <strain evidence="1 2">VRA_MhP_f</strain>
    </source>
</reference>
<dbReference type="EMBL" id="WKLC01000263">
    <property type="protein sequence ID" value="MSE15116.1"/>
    <property type="molecule type" value="Genomic_DNA"/>
</dbReference>
<proteinExistence type="predicted"/>
<dbReference type="AlphaFoldDB" id="A0A7X2ML39"/>
<accession>A0A7X2ML39</accession>
<comment type="caution">
    <text evidence="1">The sequence shown here is derived from an EMBL/GenBank/DDBJ whole genome shotgun (WGS) entry which is preliminary data.</text>
</comment>
<protein>
    <submittedName>
        <fullName evidence="1">Terminase</fullName>
    </submittedName>
</protein>
<dbReference type="Proteomes" id="UP000461948">
    <property type="component" value="Unassembled WGS sequence"/>
</dbReference>
<dbReference type="GO" id="GO:0003677">
    <property type="term" value="F:DNA binding"/>
    <property type="evidence" value="ECO:0007669"/>
    <property type="project" value="InterPro"/>
</dbReference>
<sequence>MSLSPAQRHSQRVTMQQQQARLEEVNTTASLHLQMQEIMEDVAVLRSLGTTADRVEMKRDVLLPKWMPTVESYLELGRVYANPVFAYCVVWLFDVGEFDQALDWADIAIAQEQATPENIKSRFPVFVADQMMNWAEQASQAGEDLEPYFSRTFENVTQRWRLHEEITAKWFKFAGLLLLRDESGQARAAASDSVETLSEADRLLAAAEAKYHKAGVGTMRKTIAARIRALTAE</sequence>
<name>A0A7X2ML39_ENTAG</name>
<evidence type="ECO:0000313" key="1">
    <source>
        <dbReference type="EMBL" id="MSE15116.1"/>
    </source>
</evidence>
<dbReference type="InterPro" id="IPR010270">
    <property type="entry name" value="Phage_P2_GpM"/>
</dbReference>
<dbReference type="GO" id="GO:0004519">
    <property type="term" value="F:endonuclease activity"/>
    <property type="evidence" value="ECO:0007669"/>
    <property type="project" value="InterPro"/>
</dbReference>
<organism evidence="1 2">
    <name type="scientific">Enterobacter agglomerans</name>
    <name type="common">Erwinia herbicola</name>
    <name type="synonym">Pantoea agglomerans</name>
    <dbReference type="NCBI Taxonomy" id="549"/>
    <lineage>
        <taxon>Bacteria</taxon>
        <taxon>Pseudomonadati</taxon>
        <taxon>Pseudomonadota</taxon>
        <taxon>Gammaproteobacteria</taxon>
        <taxon>Enterobacterales</taxon>
        <taxon>Erwiniaceae</taxon>
        <taxon>Pantoea</taxon>
        <taxon>Pantoea agglomerans group</taxon>
    </lineage>
</organism>
<evidence type="ECO:0000313" key="2">
    <source>
        <dbReference type="Proteomes" id="UP000461948"/>
    </source>
</evidence>